<name>A0A1G8BQG5_9FLAO</name>
<organism evidence="3 4">
    <name type="scientific">Flavobacterium omnivorum</name>
    <dbReference type="NCBI Taxonomy" id="178355"/>
    <lineage>
        <taxon>Bacteria</taxon>
        <taxon>Pseudomonadati</taxon>
        <taxon>Bacteroidota</taxon>
        <taxon>Flavobacteriia</taxon>
        <taxon>Flavobacteriales</taxon>
        <taxon>Flavobacteriaceae</taxon>
        <taxon>Flavobacterium</taxon>
    </lineage>
</organism>
<dbReference type="AlphaFoldDB" id="A0A1G8BQG5"/>
<protein>
    <submittedName>
        <fullName evidence="3">Glycosyltransferase Family 4</fullName>
    </submittedName>
</protein>
<dbReference type="Pfam" id="PF13439">
    <property type="entry name" value="Glyco_transf_4"/>
    <property type="match status" value="1"/>
</dbReference>
<feature type="domain" description="Glycosyltransferase subfamily 4-like N-terminal" evidence="2">
    <location>
        <begin position="20"/>
        <end position="176"/>
    </location>
</feature>
<evidence type="ECO:0000313" key="3">
    <source>
        <dbReference type="EMBL" id="SDH35343.1"/>
    </source>
</evidence>
<dbReference type="InterPro" id="IPR028098">
    <property type="entry name" value="Glyco_trans_4-like_N"/>
</dbReference>
<accession>A0A1G8BQG5</accession>
<dbReference type="CDD" id="cd03811">
    <property type="entry name" value="GT4_GT28_WabH-like"/>
    <property type="match status" value="1"/>
</dbReference>
<dbReference type="STRING" id="178355.SAMN04488062_106119"/>
<keyword evidence="4" id="KW-1185">Reference proteome</keyword>
<dbReference type="GO" id="GO:0016757">
    <property type="term" value="F:glycosyltransferase activity"/>
    <property type="evidence" value="ECO:0007669"/>
    <property type="project" value="InterPro"/>
</dbReference>
<dbReference type="SUPFAM" id="SSF53756">
    <property type="entry name" value="UDP-Glycosyltransferase/glycogen phosphorylase"/>
    <property type="match status" value="1"/>
</dbReference>
<dbReference type="RefSeq" id="WP_091257249.1">
    <property type="nucleotide sequence ID" value="NZ_FNDB01000006.1"/>
</dbReference>
<dbReference type="PANTHER" id="PTHR12526">
    <property type="entry name" value="GLYCOSYLTRANSFERASE"/>
    <property type="match status" value="1"/>
</dbReference>
<dbReference type="OrthoDB" id="798298at2"/>
<feature type="domain" description="Glycosyl transferase family 1" evidence="1">
    <location>
        <begin position="185"/>
        <end position="343"/>
    </location>
</feature>
<dbReference type="InterPro" id="IPR001296">
    <property type="entry name" value="Glyco_trans_1"/>
</dbReference>
<evidence type="ECO:0000259" key="2">
    <source>
        <dbReference type="Pfam" id="PF13439"/>
    </source>
</evidence>
<evidence type="ECO:0000313" key="4">
    <source>
        <dbReference type="Proteomes" id="UP000199274"/>
    </source>
</evidence>
<dbReference type="EMBL" id="FNDB01000006">
    <property type="protein sequence ID" value="SDH35343.1"/>
    <property type="molecule type" value="Genomic_DNA"/>
</dbReference>
<gene>
    <name evidence="3" type="ORF">SAMN04488062_106119</name>
</gene>
<dbReference type="Pfam" id="PF00534">
    <property type="entry name" value="Glycos_transf_1"/>
    <property type="match status" value="1"/>
</dbReference>
<dbReference type="Gene3D" id="3.40.50.2000">
    <property type="entry name" value="Glycogen Phosphorylase B"/>
    <property type="match status" value="2"/>
</dbReference>
<keyword evidence="3" id="KW-0808">Transferase</keyword>
<dbReference type="Proteomes" id="UP000199274">
    <property type="component" value="Unassembled WGS sequence"/>
</dbReference>
<reference evidence="4" key="1">
    <citation type="submission" date="2016-10" db="EMBL/GenBank/DDBJ databases">
        <authorList>
            <person name="Varghese N."/>
            <person name="Submissions S."/>
        </authorList>
    </citation>
    <scope>NUCLEOTIDE SEQUENCE [LARGE SCALE GENOMIC DNA]</scope>
    <source>
        <strain evidence="4">CGMCC 1.2747</strain>
    </source>
</reference>
<evidence type="ECO:0000259" key="1">
    <source>
        <dbReference type="Pfam" id="PF00534"/>
    </source>
</evidence>
<proteinExistence type="predicted"/>
<sequence>MILPNKKIKIALIGYRLSTGGAEKVMAILSQFFEKQGLEVHNIIVVDSISYDYSGKLINLGKLKNASNGLLNKWNRFTFLKKYLNENQFDFIIDLRFRIKPIQEILIAKWLYKTKTIFTVHSFLIDHYMPNWTFLSRFMYGDCYKLVSISDESKALIEKKHQLKNVVRIYNPIDIDQITVKSKAENELEFDYIIGVGQMETNIKQFDKLIEAYFKSILSTNNIHLVLLGDGKQKQKLLNVATARNIVDKVHFLGYQDNPFKYLKKARFFVLSSLNEGLPNVILESLACETPVIAFDCSSGPREMIQHKENGLLVANQDIEKLTEAMNLLEEDENLYRYCKQNALRSVQSFSVSTIGKQWLDLMKITLK</sequence>